<dbReference type="CDD" id="cd05154">
    <property type="entry name" value="ACAD10_11_N-like"/>
    <property type="match status" value="1"/>
</dbReference>
<dbReference type="Gene3D" id="3.30.200.20">
    <property type="entry name" value="Phosphorylase Kinase, domain 1"/>
    <property type="match status" value="1"/>
</dbReference>
<evidence type="ECO:0000259" key="1">
    <source>
        <dbReference type="Pfam" id="PF01636"/>
    </source>
</evidence>
<name>A0A0M2K9A8_9MYCO</name>
<dbReference type="PATRIC" id="fig|1807.13.peg.907"/>
<dbReference type="Pfam" id="PF01636">
    <property type="entry name" value="APH"/>
    <property type="match status" value="1"/>
</dbReference>
<evidence type="ECO:0000313" key="2">
    <source>
        <dbReference type="EMBL" id="KKF03556.1"/>
    </source>
</evidence>
<dbReference type="Proteomes" id="UP000034150">
    <property type="component" value="Unassembled WGS sequence"/>
</dbReference>
<dbReference type="EMBL" id="LAUZ02000006">
    <property type="protein sequence ID" value="KKF03556.1"/>
    <property type="molecule type" value="Genomic_DNA"/>
</dbReference>
<dbReference type="InterPro" id="IPR041726">
    <property type="entry name" value="ACAD10_11_N"/>
</dbReference>
<sequence length="334" mass="37471">MARPAATLPNPDSTRRSMTARPRALAGWLHNHHVPVDGQLTVTKMSTALTIVTWLVRDQRRRRWIVRERTDSRGFAREAALLRALDSEAFPVPAVVGHEDDTASGAFVVTSWIDGTTLSDEVVESRLSPIMRRTLALQVIELLARLHGRPVVASMPRFAAGHLDRQFACMSALWERSGSGGAHDSTWRAIRTRLIQTRPRGEPRATLVHGDFRLRNVVCADDRITGLLGWDRSTVGNPLSDLAWLLNSWNRTDTTCEGLPDRREIVEIYRARTGITVDDLTFHRGMAHWISATLLQAMETTRRTSGEHHHSPVDMDSAIQNELVSAAEFLGRFR</sequence>
<feature type="domain" description="Aminoglycoside phosphotransferase" evidence="1">
    <location>
        <begin position="53"/>
        <end position="253"/>
    </location>
</feature>
<dbReference type="PANTHER" id="PTHR21310">
    <property type="entry name" value="AMINOGLYCOSIDE PHOSPHOTRANSFERASE-RELATED-RELATED"/>
    <property type="match status" value="1"/>
</dbReference>
<reference evidence="2 3" key="1">
    <citation type="journal article" date="2015" name="Genome Announc.">
        <title>Draft Genome Sequence of Mycobacterium obuense Strain UC1, Isolated from Patient Sputum.</title>
        <authorList>
            <person name="Greninger A.L."/>
            <person name="Cunningham G."/>
            <person name="Hsu E.D."/>
            <person name="Yu J.M."/>
            <person name="Chiu C.Y."/>
            <person name="Miller S."/>
        </authorList>
    </citation>
    <scope>NUCLEOTIDE SEQUENCE [LARGE SCALE GENOMIC DNA]</scope>
    <source>
        <strain evidence="2 3">UC1</strain>
    </source>
</reference>
<gene>
    <name evidence="2" type="ORF">WN67_02285</name>
</gene>
<dbReference type="SUPFAM" id="SSF56112">
    <property type="entry name" value="Protein kinase-like (PK-like)"/>
    <property type="match status" value="1"/>
</dbReference>
<proteinExistence type="predicted"/>
<dbReference type="InterPro" id="IPR051678">
    <property type="entry name" value="AGP_Transferase"/>
</dbReference>
<dbReference type="InterPro" id="IPR011009">
    <property type="entry name" value="Kinase-like_dom_sf"/>
</dbReference>
<comment type="caution">
    <text evidence="2">The sequence shown here is derived from an EMBL/GenBank/DDBJ whole genome shotgun (WGS) entry which is preliminary data.</text>
</comment>
<dbReference type="Gene3D" id="3.90.1200.10">
    <property type="match status" value="1"/>
</dbReference>
<organism evidence="2 3">
    <name type="scientific">Mycolicibacterium obuense</name>
    <dbReference type="NCBI Taxonomy" id="1807"/>
    <lineage>
        <taxon>Bacteria</taxon>
        <taxon>Bacillati</taxon>
        <taxon>Actinomycetota</taxon>
        <taxon>Actinomycetes</taxon>
        <taxon>Mycobacteriales</taxon>
        <taxon>Mycobacteriaceae</taxon>
        <taxon>Mycolicibacterium</taxon>
    </lineage>
</organism>
<dbReference type="STRING" id="1807.MOBUDSM44075_02310"/>
<dbReference type="AlphaFoldDB" id="A0A0M2K9A8"/>
<keyword evidence="3" id="KW-1185">Reference proteome</keyword>
<accession>A0A0M2K9A8</accession>
<protein>
    <recommendedName>
        <fullName evidence="1">Aminoglycoside phosphotransferase domain-containing protein</fullName>
    </recommendedName>
</protein>
<dbReference type="InterPro" id="IPR002575">
    <property type="entry name" value="Aminoglycoside_PTrfase"/>
</dbReference>
<evidence type="ECO:0000313" key="3">
    <source>
        <dbReference type="Proteomes" id="UP000034150"/>
    </source>
</evidence>